<dbReference type="AlphaFoldDB" id="A0AA38X3U4"/>
<name>A0AA38X3U4_9EURO</name>
<dbReference type="EMBL" id="JAPDRK010000014">
    <property type="protein sequence ID" value="KAJ9606178.1"/>
    <property type="molecule type" value="Genomic_DNA"/>
</dbReference>
<reference evidence="2" key="1">
    <citation type="submission" date="2022-10" db="EMBL/GenBank/DDBJ databases">
        <title>Culturing micro-colonial fungi from biological soil crusts in the Mojave desert and describing Neophaeococcomyces mojavensis, and introducing the new genera and species Taxawa tesnikishii.</title>
        <authorList>
            <person name="Kurbessoian T."/>
            <person name="Stajich J.E."/>
        </authorList>
    </citation>
    <scope>NUCLEOTIDE SEQUENCE</scope>
    <source>
        <strain evidence="2">TK_41</strain>
    </source>
</reference>
<sequence length="117" mass="12195">MSTTRYVAAGAATFGALLYFWPKASPGIPGAPAEGFKSTGIQNVEKAYQRGGATSTHTKGYGGTPQGATNDAMREGGSSGNPNAYDKEGLGEDQRPSSKTKVEETFNKTMLGNEKGK</sequence>
<gene>
    <name evidence="2" type="ORF">H2200_009139</name>
</gene>
<feature type="compositionally biased region" description="Basic and acidic residues" evidence="1">
    <location>
        <begin position="85"/>
        <end position="106"/>
    </location>
</feature>
<evidence type="ECO:0000313" key="2">
    <source>
        <dbReference type="EMBL" id="KAJ9606178.1"/>
    </source>
</evidence>
<accession>A0AA38X3U4</accession>
<evidence type="ECO:0000256" key="1">
    <source>
        <dbReference type="SAM" id="MobiDB-lite"/>
    </source>
</evidence>
<comment type="caution">
    <text evidence="2">The sequence shown here is derived from an EMBL/GenBank/DDBJ whole genome shotgun (WGS) entry which is preliminary data.</text>
</comment>
<evidence type="ECO:0000313" key="3">
    <source>
        <dbReference type="Proteomes" id="UP001172673"/>
    </source>
</evidence>
<keyword evidence="3" id="KW-1185">Reference proteome</keyword>
<proteinExistence type="predicted"/>
<organism evidence="2 3">
    <name type="scientific">Cladophialophora chaetospira</name>
    <dbReference type="NCBI Taxonomy" id="386627"/>
    <lineage>
        <taxon>Eukaryota</taxon>
        <taxon>Fungi</taxon>
        <taxon>Dikarya</taxon>
        <taxon>Ascomycota</taxon>
        <taxon>Pezizomycotina</taxon>
        <taxon>Eurotiomycetes</taxon>
        <taxon>Chaetothyriomycetidae</taxon>
        <taxon>Chaetothyriales</taxon>
        <taxon>Herpotrichiellaceae</taxon>
        <taxon>Cladophialophora</taxon>
    </lineage>
</organism>
<dbReference type="Proteomes" id="UP001172673">
    <property type="component" value="Unassembled WGS sequence"/>
</dbReference>
<protein>
    <submittedName>
        <fullName evidence="2">Uncharacterized protein</fullName>
    </submittedName>
</protein>
<feature type="region of interest" description="Disordered" evidence="1">
    <location>
        <begin position="50"/>
        <end position="117"/>
    </location>
</feature>